<dbReference type="RefSeq" id="WP_224605444.1">
    <property type="nucleotide sequence ID" value="NZ_JAIQXV010000003.1"/>
</dbReference>
<accession>A0ABW1ZN70</accession>
<comment type="caution">
    <text evidence="2">The sequence shown here is derived from an EMBL/GenBank/DDBJ whole genome shotgun (WGS) entry which is preliminary data.</text>
</comment>
<protein>
    <submittedName>
        <fullName evidence="2">Uncharacterized protein</fullName>
    </submittedName>
</protein>
<evidence type="ECO:0000313" key="3">
    <source>
        <dbReference type="Proteomes" id="UP001596317"/>
    </source>
</evidence>
<evidence type="ECO:0000313" key="2">
    <source>
        <dbReference type="EMBL" id="MFC6662370.1"/>
    </source>
</evidence>
<reference evidence="2" key="3">
    <citation type="submission" date="2024-09" db="EMBL/GenBank/DDBJ databases">
        <authorList>
            <person name="Sun Q."/>
            <person name="Mori K."/>
        </authorList>
    </citation>
    <scope>NUCLEOTIDE SEQUENCE</scope>
    <source>
        <strain evidence="2">NBRC 112888</strain>
    </source>
</reference>
<dbReference type="EMBL" id="JBHSWB010000001">
    <property type="protein sequence ID" value="MFC6662370.1"/>
    <property type="molecule type" value="Genomic_DNA"/>
</dbReference>
<dbReference type="Proteomes" id="UP001596317">
    <property type="component" value="Unassembled WGS sequence"/>
</dbReference>
<gene>
    <name evidence="1" type="ORF">ACFP90_00135</name>
    <name evidence="2" type="ORF">ACFP90_20145</name>
</gene>
<sequence>MLAWPSSDTAPLAWEVPEEGLFAPLRDLGNETGLRGQTLAGWLYGVRQTTPSLSLQFQDGRQISFFGSDHSWREFEVVQWTLDPGQL</sequence>
<organism evidence="2 3">
    <name type="scientific">Deinococcus multiflagellatus</name>
    <dbReference type="NCBI Taxonomy" id="1656887"/>
    <lineage>
        <taxon>Bacteria</taxon>
        <taxon>Thermotogati</taxon>
        <taxon>Deinococcota</taxon>
        <taxon>Deinococci</taxon>
        <taxon>Deinococcales</taxon>
        <taxon>Deinococcaceae</taxon>
        <taxon>Deinococcus</taxon>
    </lineage>
</organism>
<proteinExistence type="predicted"/>
<reference evidence="2" key="1">
    <citation type="journal article" date="2014" name="Int. J. Syst. Evol. Microbiol.">
        <title>Complete genome of a new Firmicutes species belonging to the dominant human colonic microbiota ('Ruminococcus bicirculans') reveals two chromosomes and a selective capacity to utilize plant glucans.</title>
        <authorList>
            <consortium name="NISC Comparative Sequencing Program"/>
            <person name="Wegmann U."/>
            <person name="Louis P."/>
            <person name="Goesmann A."/>
            <person name="Henrissat B."/>
            <person name="Duncan S.H."/>
            <person name="Flint H.J."/>
        </authorList>
    </citation>
    <scope>NUCLEOTIDE SEQUENCE</scope>
    <source>
        <strain evidence="2">NBRC 112888</strain>
    </source>
</reference>
<keyword evidence="3" id="KW-1185">Reference proteome</keyword>
<dbReference type="EMBL" id="JBHSWB010000001">
    <property type="protein sequence ID" value="MFC6658946.1"/>
    <property type="molecule type" value="Genomic_DNA"/>
</dbReference>
<name>A0ABW1ZN70_9DEIO</name>
<evidence type="ECO:0000313" key="1">
    <source>
        <dbReference type="EMBL" id="MFC6658946.1"/>
    </source>
</evidence>
<reference evidence="3" key="2">
    <citation type="journal article" date="2019" name="Int. J. Syst. Evol. Microbiol.">
        <title>The Global Catalogue of Microorganisms (GCM) 10K type strain sequencing project: providing services to taxonomists for standard genome sequencing and annotation.</title>
        <authorList>
            <consortium name="The Broad Institute Genomics Platform"/>
            <consortium name="The Broad Institute Genome Sequencing Center for Infectious Disease"/>
            <person name="Wu L."/>
            <person name="Ma J."/>
        </authorList>
    </citation>
    <scope>NUCLEOTIDE SEQUENCE [LARGE SCALE GENOMIC DNA]</scope>
    <source>
        <strain evidence="3">CCUG 63830</strain>
    </source>
</reference>